<accession>A0A9P8VVH3</accession>
<dbReference type="SUPFAM" id="SSF51905">
    <property type="entry name" value="FAD/NAD(P)-binding domain"/>
    <property type="match status" value="1"/>
</dbReference>
<evidence type="ECO:0000259" key="1">
    <source>
        <dbReference type="Pfam" id="PF07992"/>
    </source>
</evidence>
<evidence type="ECO:0000313" key="3">
    <source>
        <dbReference type="Proteomes" id="UP000777438"/>
    </source>
</evidence>
<protein>
    <recommendedName>
        <fullName evidence="1">FAD/NAD(P)-binding domain-containing protein</fullName>
    </recommendedName>
</protein>
<gene>
    <name evidence="2" type="ORF">B0T10DRAFT_551482</name>
</gene>
<dbReference type="InterPro" id="IPR036188">
    <property type="entry name" value="FAD/NAD-bd_sf"/>
</dbReference>
<sequence>MALSIAGFILRLTRHIFSISCGLIRHKARATYHGWTYQAAESPKNVVIVGGSFAGIQAAKFLTETLPSGWRVVMIEKNSHFNFLFAFPRFSVIPGHEKKAFIPYKDITRAAPIGSFQRIQGFVNKVDSDAVWLKSGEKIAFSYLVIATGSSQQLPAKAASTDHEGACEELRSIHRQIQDAQRIAVIGAGAVGVEMATDIKSFHSTRDVTIFSSRDKLLPSFGPELHDCASEVMDKMGVVMRYNERATVLPDAKSLQLSNGDVEKFDLVLVCTGQKPNSGILQEYAPEAISKTTHRILVRPTLQLQSPEAYADNVFALGDVAETGGPKMARAGFFQSMIVAENIVSMINGKLPPRTYQPVLMMEGPIKLTLGKGQTCFYIPDPDGDNRIFTVRDKKEDLDVANGWRMLGARLPKDL</sequence>
<proteinExistence type="predicted"/>
<dbReference type="EMBL" id="JAGPYM010000025">
    <property type="protein sequence ID" value="KAH6880687.1"/>
    <property type="molecule type" value="Genomic_DNA"/>
</dbReference>
<dbReference type="PRINTS" id="PR00469">
    <property type="entry name" value="PNDRDTASEII"/>
</dbReference>
<dbReference type="AlphaFoldDB" id="A0A9P8VVH3"/>
<dbReference type="GO" id="GO:0050660">
    <property type="term" value="F:flavin adenine dinucleotide binding"/>
    <property type="evidence" value="ECO:0007669"/>
    <property type="project" value="TreeGrafter"/>
</dbReference>
<evidence type="ECO:0000313" key="2">
    <source>
        <dbReference type="EMBL" id="KAH6880687.1"/>
    </source>
</evidence>
<organism evidence="2 3">
    <name type="scientific">Thelonectria olida</name>
    <dbReference type="NCBI Taxonomy" id="1576542"/>
    <lineage>
        <taxon>Eukaryota</taxon>
        <taxon>Fungi</taxon>
        <taxon>Dikarya</taxon>
        <taxon>Ascomycota</taxon>
        <taxon>Pezizomycotina</taxon>
        <taxon>Sordariomycetes</taxon>
        <taxon>Hypocreomycetidae</taxon>
        <taxon>Hypocreales</taxon>
        <taxon>Nectriaceae</taxon>
        <taxon>Thelonectria</taxon>
    </lineage>
</organism>
<dbReference type="OrthoDB" id="202203at2759"/>
<comment type="caution">
    <text evidence="2">The sequence shown here is derived from an EMBL/GenBank/DDBJ whole genome shotgun (WGS) entry which is preliminary data.</text>
</comment>
<dbReference type="GO" id="GO:0004174">
    <property type="term" value="F:electron-transferring-flavoprotein dehydrogenase activity"/>
    <property type="evidence" value="ECO:0007669"/>
    <property type="project" value="TreeGrafter"/>
</dbReference>
<dbReference type="PANTHER" id="PTHR43735:SF5">
    <property type="entry name" value="FAD_NAD(P)-BINDING DOMAIN-CONTAINING PROTEIN"/>
    <property type="match status" value="1"/>
</dbReference>
<dbReference type="PANTHER" id="PTHR43735">
    <property type="entry name" value="APOPTOSIS-INDUCING FACTOR 1"/>
    <property type="match status" value="1"/>
</dbReference>
<dbReference type="PRINTS" id="PR00368">
    <property type="entry name" value="FADPNR"/>
</dbReference>
<name>A0A9P8VVH3_9HYPO</name>
<dbReference type="GO" id="GO:0005737">
    <property type="term" value="C:cytoplasm"/>
    <property type="evidence" value="ECO:0007669"/>
    <property type="project" value="TreeGrafter"/>
</dbReference>
<reference evidence="2 3" key="1">
    <citation type="journal article" date="2021" name="Nat. Commun.">
        <title>Genetic determinants of endophytism in the Arabidopsis root mycobiome.</title>
        <authorList>
            <person name="Mesny F."/>
            <person name="Miyauchi S."/>
            <person name="Thiergart T."/>
            <person name="Pickel B."/>
            <person name="Atanasova L."/>
            <person name="Karlsson M."/>
            <person name="Huettel B."/>
            <person name="Barry K.W."/>
            <person name="Haridas S."/>
            <person name="Chen C."/>
            <person name="Bauer D."/>
            <person name="Andreopoulos W."/>
            <person name="Pangilinan J."/>
            <person name="LaButti K."/>
            <person name="Riley R."/>
            <person name="Lipzen A."/>
            <person name="Clum A."/>
            <person name="Drula E."/>
            <person name="Henrissat B."/>
            <person name="Kohler A."/>
            <person name="Grigoriev I.V."/>
            <person name="Martin F.M."/>
            <person name="Hacquard S."/>
        </authorList>
    </citation>
    <scope>NUCLEOTIDE SEQUENCE [LARGE SCALE GENOMIC DNA]</scope>
    <source>
        <strain evidence="2 3">MPI-CAGE-CH-0241</strain>
    </source>
</reference>
<feature type="domain" description="FAD/NAD(P)-binding" evidence="1">
    <location>
        <begin position="45"/>
        <end position="331"/>
    </location>
</feature>
<dbReference type="Gene3D" id="3.50.50.100">
    <property type="match status" value="1"/>
</dbReference>
<dbReference type="Pfam" id="PF07992">
    <property type="entry name" value="Pyr_redox_2"/>
    <property type="match status" value="1"/>
</dbReference>
<keyword evidence="3" id="KW-1185">Reference proteome</keyword>
<dbReference type="Proteomes" id="UP000777438">
    <property type="component" value="Unassembled WGS sequence"/>
</dbReference>
<dbReference type="InterPro" id="IPR023753">
    <property type="entry name" value="FAD/NAD-binding_dom"/>
</dbReference>